<dbReference type="AlphaFoldDB" id="A0A7R9KIM9"/>
<evidence type="ECO:0000313" key="2">
    <source>
        <dbReference type="EMBL" id="CAD7623960.1"/>
    </source>
</evidence>
<feature type="compositionally biased region" description="Polar residues" evidence="1">
    <location>
        <begin position="241"/>
        <end position="252"/>
    </location>
</feature>
<name>A0A7R9KIM9_9ACAR</name>
<keyword evidence="3" id="KW-1185">Reference proteome</keyword>
<protein>
    <submittedName>
        <fullName evidence="2">Uncharacterized protein</fullName>
    </submittedName>
</protein>
<accession>A0A7R9KIM9</accession>
<dbReference type="PROSITE" id="PS51257">
    <property type="entry name" value="PROKAR_LIPOPROTEIN"/>
    <property type="match status" value="1"/>
</dbReference>
<reference evidence="2" key="1">
    <citation type="submission" date="2020-11" db="EMBL/GenBank/DDBJ databases">
        <authorList>
            <person name="Tran Van P."/>
        </authorList>
    </citation>
    <scope>NUCLEOTIDE SEQUENCE</scope>
</reference>
<feature type="compositionally biased region" description="Polar residues" evidence="1">
    <location>
        <begin position="154"/>
        <end position="190"/>
    </location>
</feature>
<evidence type="ECO:0000313" key="3">
    <source>
        <dbReference type="Proteomes" id="UP000759131"/>
    </source>
</evidence>
<evidence type="ECO:0000256" key="1">
    <source>
        <dbReference type="SAM" id="MobiDB-lite"/>
    </source>
</evidence>
<organism evidence="2">
    <name type="scientific">Medioppia subpectinata</name>
    <dbReference type="NCBI Taxonomy" id="1979941"/>
    <lineage>
        <taxon>Eukaryota</taxon>
        <taxon>Metazoa</taxon>
        <taxon>Ecdysozoa</taxon>
        <taxon>Arthropoda</taxon>
        <taxon>Chelicerata</taxon>
        <taxon>Arachnida</taxon>
        <taxon>Acari</taxon>
        <taxon>Acariformes</taxon>
        <taxon>Sarcoptiformes</taxon>
        <taxon>Oribatida</taxon>
        <taxon>Brachypylina</taxon>
        <taxon>Oppioidea</taxon>
        <taxon>Oppiidae</taxon>
        <taxon>Medioppia</taxon>
    </lineage>
</organism>
<dbReference type="EMBL" id="CAJPIZ010002003">
    <property type="protein sequence ID" value="CAG2104390.1"/>
    <property type="molecule type" value="Genomic_DNA"/>
</dbReference>
<feature type="compositionally biased region" description="Basic and acidic residues" evidence="1">
    <location>
        <begin position="277"/>
        <end position="320"/>
    </location>
</feature>
<dbReference type="EMBL" id="OC856578">
    <property type="protein sequence ID" value="CAD7623960.1"/>
    <property type="molecule type" value="Genomic_DNA"/>
</dbReference>
<feature type="region of interest" description="Disordered" evidence="1">
    <location>
        <begin position="96"/>
        <end position="121"/>
    </location>
</feature>
<sequence>MRESPTPVCVAITSGTTSSCGRRSQTTTTHSYRVAIDITRDPQIMSKTTHAMDDQKVVWNGWGTANGDKTTNGDIEGSGVGFKKSFVQSLILGISNNNSRTNSDSNSTNSVNSVSSQQSLNVLKSSPKIKVAPINDINDWPTLGEVHKPKNSKHNSSADETTANETPIPTSGEPSVPSTPNKLANNHINDSTPPSLQSMSSSNHLNSNSRDNSQTSQPQSSQDDEDSPNETPDRDGGHSSGAGTDSTTTITPRSAKKKGPKKWVPLEIGPPPQSKPHRSERSKPSLVSGRDRQSADDRTDRKDRDRPPERPRRDRREERK</sequence>
<dbReference type="Proteomes" id="UP000759131">
    <property type="component" value="Unassembled WGS sequence"/>
</dbReference>
<proteinExistence type="predicted"/>
<feature type="region of interest" description="Disordered" evidence="1">
    <location>
        <begin position="134"/>
        <end position="320"/>
    </location>
</feature>
<feature type="compositionally biased region" description="Low complexity" evidence="1">
    <location>
        <begin position="191"/>
        <end position="221"/>
    </location>
</feature>
<dbReference type="OrthoDB" id="10593719at2759"/>
<gene>
    <name evidence="2" type="ORF">OSB1V03_LOCUS4407</name>
</gene>